<keyword evidence="2" id="KW-1133">Transmembrane helix</keyword>
<feature type="compositionally biased region" description="Polar residues" evidence="1">
    <location>
        <begin position="133"/>
        <end position="146"/>
    </location>
</feature>
<dbReference type="EMBL" id="JAYKXP010000033">
    <property type="protein sequence ID" value="KAK7041617.1"/>
    <property type="molecule type" value="Genomic_DNA"/>
</dbReference>
<feature type="transmembrane region" description="Helical" evidence="2">
    <location>
        <begin position="90"/>
        <end position="110"/>
    </location>
</feature>
<comment type="caution">
    <text evidence="3">The sequence shown here is derived from an EMBL/GenBank/DDBJ whole genome shotgun (WGS) entry which is preliminary data.</text>
</comment>
<name>A0AAW0CRR9_9AGAR</name>
<dbReference type="Proteomes" id="UP001383192">
    <property type="component" value="Unassembled WGS sequence"/>
</dbReference>
<accession>A0AAW0CRR9</accession>
<evidence type="ECO:0000256" key="2">
    <source>
        <dbReference type="SAM" id="Phobius"/>
    </source>
</evidence>
<evidence type="ECO:0000256" key="1">
    <source>
        <dbReference type="SAM" id="MobiDB-lite"/>
    </source>
</evidence>
<reference evidence="3 4" key="1">
    <citation type="submission" date="2024-01" db="EMBL/GenBank/DDBJ databases">
        <title>A draft genome for a cacao thread blight-causing isolate of Paramarasmius palmivorus.</title>
        <authorList>
            <person name="Baruah I.K."/>
            <person name="Bukari Y."/>
            <person name="Amoako-Attah I."/>
            <person name="Meinhardt L.W."/>
            <person name="Bailey B.A."/>
            <person name="Cohen S.P."/>
        </authorList>
    </citation>
    <scope>NUCLEOTIDE SEQUENCE [LARGE SCALE GENOMIC DNA]</scope>
    <source>
        <strain evidence="3 4">GH-12</strain>
    </source>
</reference>
<evidence type="ECO:0000313" key="4">
    <source>
        <dbReference type="Proteomes" id="UP001383192"/>
    </source>
</evidence>
<feature type="compositionally biased region" description="Polar residues" evidence="1">
    <location>
        <begin position="156"/>
        <end position="165"/>
    </location>
</feature>
<evidence type="ECO:0000313" key="3">
    <source>
        <dbReference type="EMBL" id="KAK7041617.1"/>
    </source>
</evidence>
<feature type="region of interest" description="Disordered" evidence="1">
    <location>
        <begin position="64"/>
        <end position="85"/>
    </location>
</feature>
<feature type="region of interest" description="Disordered" evidence="1">
    <location>
        <begin position="119"/>
        <end position="175"/>
    </location>
</feature>
<gene>
    <name evidence="3" type="ORF">VNI00_009207</name>
</gene>
<keyword evidence="4" id="KW-1185">Reference proteome</keyword>
<sequence length="200" mass="21580">MELHVILLTVHLYQYNALLDLATRDQSNIYTGSWAGPATLTPDLWNQTSASEVLISGIPLLFTQTVPNPEPSPSPQPVSNSSTSTPAGPIAGGVVGGMVVIIATIVLLWYRRRRQQLLNVPSPTPFGLDQDSRTTSQRDAVSPTTRSHTKGHDGQTENTLDQGTQARGDGAEVPVEDMVRALFERIQSEPPPSYRASGPV</sequence>
<protein>
    <submittedName>
        <fullName evidence="3">Uncharacterized protein</fullName>
    </submittedName>
</protein>
<keyword evidence="2" id="KW-0472">Membrane</keyword>
<keyword evidence="2" id="KW-0812">Transmembrane</keyword>
<organism evidence="3 4">
    <name type="scientific">Paramarasmius palmivorus</name>
    <dbReference type="NCBI Taxonomy" id="297713"/>
    <lineage>
        <taxon>Eukaryota</taxon>
        <taxon>Fungi</taxon>
        <taxon>Dikarya</taxon>
        <taxon>Basidiomycota</taxon>
        <taxon>Agaricomycotina</taxon>
        <taxon>Agaricomycetes</taxon>
        <taxon>Agaricomycetidae</taxon>
        <taxon>Agaricales</taxon>
        <taxon>Marasmiineae</taxon>
        <taxon>Marasmiaceae</taxon>
        <taxon>Paramarasmius</taxon>
    </lineage>
</organism>
<dbReference type="AlphaFoldDB" id="A0AAW0CRR9"/>
<proteinExistence type="predicted"/>